<proteinExistence type="predicted"/>
<dbReference type="AlphaFoldDB" id="A0A5Q3QG27"/>
<evidence type="ECO:0000313" key="2">
    <source>
        <dbReference type="Proteomes" id="UP000371041"/>
    </source>
</evidence>
<evidence type="ECO:0000313" key="1">
    <source>
        <dbReference type="EMBL" id="QGK72184.1"/>
    </source>
</evidence>
<organism evidence="1 2">
    <name type="scientific">Allosaccharopolyspora coralli</name>
    <dbReference type="NCBI Taxonomy" id="2665642"/>
    <lineage>
        <taxon>Bacteria</taxon>
        <taxon>Bacillati</taxon>
        <taxon>Actinomycetota</taxon>
        <taxon>Actinomycetes</taxon>
        <taxon>Pseudonocardiales</taxon>
        <taxon>Pseudonocardiaceae</taxon>
        <taxon>Allosaccharopolyspora</taxon>
    </lineage>
</organism>
<protein>
    <submittedName>
        <fullName evidence="1">Uncharacterized protein</fullName>
    </submittedName>
</protein>
<dbReference type="Proteomes" id="UP000371041">
    <property type="component" value="Chromosome"/>
</dbReference>
<gene>
    <name evidence="1" type="ORF">GIY23_09955</name>
</gene>
<reference evidence="2" key="1">
    <citation type="submission" date="2019-11" db="EMBL/GenBank/DDBJ databases">
        <title>The complete genome sequence of Saccharopolyspora sp. E2A.</title>
        <authorList>
            <person name="Zhang G."/>
        </authorList>
    </citation>
    <scope>NUCLEOTIDE SEQUENCE [LARGE SCALE GENOMIC DNA]</scope>
    <source>
        <strain evidence="2">E2A</strain>
    </source>
</reference>
<dbReference type="KEGG" id="sace:GIY23_09955"/>
<dbReference type="NCBIfam" id="NF037944">
    <property type="entry name" value="holin_2"/>
    <property type="match status" value="1"/>
</dbReference>
<accession>A0A5Q3QG27</accession>
<dbReference type="EMBL" id="CP045929">
    <property type="protein sequence ID" value="QGK72184.1"/>
    <property type="molecule type" value="Genomic_DNA"/>
</dbReference>
<sequence>MLVAALVVVGVLLLAVLAVLTLRNLRRFSRVRAAVTEDVQDRMGHLKARSAALKVGLARRRHGAVEWPGSVE</sequence>
<name>A0A5Q3QG27_9PSEU</name>
<keyword evidence="2" id="KW-1185">Reference proteome</keyword>